<reference evidence="1 2" key="1">
    <citation type="journal article" date="2016" name="Mol. Biol. Evol.">
        <title>Comparative Genomics of Early-Diverging Mushroom-Forming Fungi Provides Insights into the Origins of Lignocellulose Decay Capabilities.</title>
        <authorList>
            <person name="Nagy L.G."/>
            <person name="Riley R."/>
            <person name="Tritt A."/>
            <person name="Adam C."/>
            <person name="Daum C."/>
            <person name="Floudas D."/>
            <person name="Sun H."/>
            <person name="Yadav J.S."/>
            <person name="Pangilinan J."/>
            <person name="Larsson K.H."/>
            <person name="Matsuura K."/>
            <person name="Barry K."/>
            <person name="Labutti K."/>
            <person name="Kuo R."/>
            <person name="Ohm R.A."/>
            <person name="Bhattacharya S.S."/>
            <person name="Shirouzu T."/>
            <person name="Yoshinaga Y."/>
            <person name="Martin F.M."/>
            <person name="Grigoriev I.V."/>
            <person name="Hibbett D.S."/>
        </authorList>
    </citation>
    <scope>NUCLEOTIDE SEQUENCE [LARGE SCALE GENOMIC DNA]</scope>
    <source>
        <strain evidence="1 2">L-15889</strain>
    </source>
</reference>
<keyword evidence="1" id="KW-0378">Hydrolase</keyword>
<dbReference type="CDD" id="cd11577">
    <property type="entry name" value="GH71"/>
    <property type="match status" value="1"/>
</dbReference>
<dbReference type="AlphaFoldDB" id="A0A165TQC1"/>
<gene>
    <name evidence="1" type="ORF">DAEQUDRAFT_354148</name>
</gene>
<protein>
    <submittedName>
        <fullName evidence="1">Glycoside hydrolase family 71 protein</fullName>
    </submittedName>
</protein>
<organism evidence="1 2">
    <name type="scientific">Daedalea quercina L-15889</name>
    <dbReference type="NCBI Taxonomy" id="1314783"/>
    <lineage>
        <taxon>Eukaryota</taxon>
        <taxon>Fungi</taxon>
        <taxon>Dikarya</taxon>
        <taxon>Basidiomycota</taxon>
        <taxon>Agaricomycotina</taxon>
        <taxon>Agaricomycetes</taxon>
        <taxon>Polyporales</taxon>
        <taxon>Fomitopsis</taxon>
    </lineage>
</organism>
<dbReference type="STRING" id="1314783.A0A165TQC1"/>
<dbReference type="GO" id="GO:0051118">
    <property type="term" value="F:glucan endo-1,3-alpha-glucosidase activity"/>
    <property type="evidence" value="ECO:0007669"/>
    <property type="project" value="InterPro"/>
</dbReference>
<dbReference type="Gene3D" id="3.20.20.80">
    <property type="entry name" value="Glycosidases"/>
    <property type="match status" value="1"/>
</dbReference>
<sequence length="486" mass="54156">MLTKGVCLTAFTSAITPLIGALPHGTHHLQRAATSKLVVAHHIIGYTYPYNLSTWESDIQLAYDSGLDGFALNVGSDTWEITQVATAYQAAEDLSLDFKLFISLDMSSLPCSSTADASLLREYVTNYSTHPNQLRWNDKVFISTFSGSDCTFGQNTSAQGWKAEFVDQLTEDDAVHFVPSFFVDPSTFSDYDGVMDGDFNWNGGWPIDLTYSSAASDLGLGAFALNLSTFPPSVEYALESNIGVFTTDEQYIAGLDTVTGSDKTYMAAVSPWFFTHYSPETYDKNWIYLADYWSYEQRWTTLVENRDMVDVVEIITWNDYSESHYIGPIEGAQPNSQEWTNGVPHLGWLAMTNYYATAFRTGTYPPVTQDQIYLWARPHPKDATAWNDTVGKPTSYELTEDKLWAVVFAQAPAIVELTTAPWSWQTVVVATGVTRLPMNLVPSYGMSAVMIRDGRTIVSLDTGTDFIFEPFPETYNYNAFVCHASG</sequence>
<dbReference type="EMBL" id="KV429035">
    <property type="protein sequence ID" value="KZT73784.1"/>
    <property type="molecule type" value="Genomic_DNA"/>
</dbReference>
<evidence type="ECO:0000313" key="1">
    <source>
        <dbReference type="EMBL" id="KZT73784.1"/>
    </source>
</evidence>
<dbReference type="Pfam" id="PF03659">
    <property type="entry name" value="Glyco_hydro_71"/>
    <property type="match status" value="1"/>
</dbReference>
<accession>A0A165TQC1</accession>
<name>A0A165TQC1_9APHY</name>
<keyword evidence="2" id="KW-1185">Reference proteome</keyword>
<dbReference type="InterPro" id="IPR005197">
    <property type="entry name" value="Glyco_hydro_71"/>
</dbReference>
<proteinExistence type="predicted"/>
<evidence type="ECO:0000313" key="2">
    <source>
        <dbReference type="Proteomes" id="UP000076727"/>
    </source>
</evidence>
<dbReference type="OrthoDB" id="3257981at2759"/>
<dbReference type="Proteomes" id="UP000076727">
    <property type="component" value="Unassembled WGS sequence"/>
</dbReference>